<dbReference type="PATRIC" id="fig|47500.8.peg.4055"/>
<proteinExistence type="predicted"/>
<evidence type="ECO:0000313" key="2">
    <source>
        <dbReference type="EMBL" id="SDJ12595.1"/>
    </source>
</evidence>
<accession>A0A0D1VYG7</accession>
<dbReference type="RefSeq" id="WP_043068495.1">
    <property type="nucleotide sequence ID" value="NZ_BJOA01000075.1"/>
</dbReference>
<dbReference type="EMBL" id="FNED01000012">
    <property type="protein sequence ID" value="SDJ12595.1"/>
    <property type="molecule type" value="Genomic_DNA"/>
</dbReference>
<sequence>MHQPFDITLTHRLADQLVECATSLKEKAQSPDQVQQHLVRLTSIMDSLHSLSHEAEEAGMNPINDRGDIR</sequence>
<evidence type="ECO:0000313" key="4">
    <source>
        <dbReference type="Proteomes" id="UP000182836"/>
    </source>
</evidence>
<evidence type="ECO:0000313" key="1">
    <source>
        <dbReference type="EMBL" id="KON94735.1"/>
    </source>
</evidence>
<dbReference type="Proteomes" id="UP000182836">
    <property type="component" value="Unassembled WGS sequence"/>
</dbReference>
<organism evidence="1 3">
    <name type="scientific">Aneurinibacillus migulanus</name>
    <name type="common">Bacillus migulanus</name>
    <dbReference type="NCBI Taxonomy" id="47500"/>
    <lineage>
        <taxon>Bacteria</taxon>
        <taxon>Bacillati</taxon>
        <taxon>Bacillota</taxon>
        <taxon>Bacilli</taxon>
        <taxon>Bacillales</taxon>
        <taxon>Paenibacillaceae</taxon>
        <taxon>Aneurinibacillus group</taxon>
        <taxon>Aneurinibacillus</taxon>
    </lineage>
</organism>
<keyword evidence="3" id="KW-1185">Reference proteome</keyword>
<reference evidence="1 3" key="1">
    <citation type="submission" date="2015-07" db="EMBL/GenBank/DDBJ databases">
        <title>Fjat-14205 dsm 2895.</title>
        <authorList>
            <person name="Liu B."/>
            <person name="Wang J."/>
            <person name="Zhu Y."/>
            <person name="Liu G."/>
            <person name="Chen Q."/>
            <person name="Chen Z."/>
            <person name="Lan J."/>
            <person name="Che J."/>
            <person name="Ge C."/>
            <person name="Shi H."/>
            <person name="Pan Z."/>
            <person name="Liu X."/>
        </authorList>
    </citation>
    <scope>NUCLEOTIDE SEQUENCE [LARGE SCALE GENOMIC DNA]</scope>
    <source>
        <strain evidence="1 3">DSM 2895</strain>
    </source>
</reference>
<dbReference type="AlphaFoldDB" id="A0A0D1VYG7"/>
<dbReference type="GeneID" id="42304327"/>
<gene>
    <name evidence="1" type="ORF">AF333_03780</name>
    <name evidence="2" type="ORF">SAMN04487909_11274</name>
</gene>
<protein>
    <submittedName>
        <fullName evidence="1">Uncharacterized protein</fullName>
    </submittedName>
</protein>
<dbReference type="Proteomes" id="UP000037269">
    <property type="component" value="Unassembled WGS sequence"/>
</dbReference>
<dbReference type="OrthoDB" id="2679961at2"/>
<dbReference type="STRING" id="47500.AF333_03780"/>
<evidence type="ECO:0000313" key="3">
    <source>
        <dbReference type="Proteomes" id="UP000037269"/>
    </source>
</evidence>
<dbReference type="EMBL" id="LGUG01000004">
    <property type="protein sequence ID" value="KON94735.1"/>
    <property type="molecule type" value="Genomic_DNA"/>
</dbReference>
<reference evidence="2 4" key="2">
    <citation type="submission" date="2016-10" db="EMBL/GenBank/DDBJ databases">
        <authorList>
            <person name="de Groot N.N."/>
        </authorList>
    </citation>
    <scope>NUCLEOTIDE SEQUENCE [LARGE SCALE GENOMIC DNA]</scope>
    <source>
        <strain evidence="2 4">DSM 2895</strain>
    </source>
</reference>
<name>A0A0D1VYG7_ANEMI</name>